<reference evidence="1 2" key="1">
    <citation type="journal article" date="2012" name="J. Proteome Res.">
        <title>Application of Spiroplasma melliferum proteogenomic profiling for the discovery of virulence factors and pathogenicity mechanisms in host-associated spiroplasmas.</title>
        <authorList>
            <person name="Alexeev D."/>
            <person name="Kostrjukova E."/>
            <person name="Aliper A."/>
            <person name="Popenko A."/>
            <person name="Bazaleev N."/>
            <person name="Tyakht A."/>
            <person name="Selezneva O."/>
            <person name="Akopian T."/>
            <person name="Prichodko E."/>
            <person name="Kondratov I."/>
            <person name="Chukin M."/>
            <person name="Demina I."/>
            <person name="Galyamina M."/>
            <person name="Kamashev D."/>
            <person name="Vanyushkina A."/>
            <person name="Ladygina V."/>
            <person name="Levitskii S."/>
            <person name="Lazarev V."/>
            <person name="Govorun V."/>
        </authorList>
    </citation>
    <scope>NUCLEOTIDE SEQUENCE [LARGE SCALE GENOMIC DNA]</scope>
    <source>
        <strain evidence="1 2">KC3</strain>
    </source>
</reference>
<sequence length="732" mass="84782">MRRILNLLISTTIIFGTIPNLLANSSYTFATNNRKQIDKQGLEYEARPLYLDGLITFQLDGNQKLNYTKLLNESIELGEINENKREAILQAIKQKYPRAKISELEVEIPENNYNVSNNTFWAHLKVKKTSIVYPQNLLNKKVIFKIKDHNIKKRTAPKSLLELASTVNIGDIECFDIDEEHIRNRLVTLNHSIFSRSDFLDAFVFDNIGQTSARGHLRDNIRVGERITDVIPDNLDFIINYNPVVTLSRVIPNRNLGTLENNFSHTILSQLQEDNPLITQLQLHLRISDINQITARIYIVNSTVLYNGREFNIDNTESPIEVNFRTDNFTLSSLATNTNLGELPNNNAKTIKLAFLRHNLHIKESDIKFIDQITDNSAVIVGNLDKVYHAPTIHFSDDTWLPIASDDARILTGGTILYNLFSDRIIVSFTLKKTSLLNKFKKWLTRNEKPNANGKWTTLINNLPKDYSNNDLDNILGYTALSKEKKQEIWNKINQQFGLTTVDIGNIEINDKEHILNSAYLLNHPIFSDPNFKQNFIFDKITKDTATGHLLNNIFAKEEFLDDFITNKTTFTFKFNTNQRIINNINLNWKVIGPITDDTKVWRNTINLIKWSDYANTWQEFRKKYKHIKINNINSSAGGQGTTISNTRTNIKFNTENINQYLNSDKNNLSLLEYSYCIFMPLFYVEQKAMLYIKNLWFEGEYLKIQIVSYTFSFLALYHVWSNLKIDKVEVY</sequence>
<dbReference type="AlphaFoldDB" id="A0AAI9T305"/>
<comment type="caution">
    <text evidence="1">The sequence shown here is derived from an EMBL/GenBank/DDBJ whole genome shotgun (WGS) entry which is preliminary data.</text>
</comment>
<organism evidence="1 2">
    <name type="scientific">Spiroplasma melliferum KC3</name>
    <dbReference type="NCBI Taxonomy" id="570509"/>
    <lineage>
        <taxon>Bacteria</taxon>
        <taxon>Bacillati</taxon>
        <taxon>Mycoplasmatota</taxon>
        <taxon>Mollicutes</taxon>
        <taxon>Entomoplasmatales</taxon>
        <taxon>Spiroplasmataceae</taxon>
        <taxon>Spiroplasma</taxon>
    </lineage>
</organism>
<evidence type="ECO:0000313" key="2">
    <source>
        <dbReference type="Proteomes" id="UP000004057"/>
    </source>
</evidence>
<proteinExistence type="predicted"/>
<dbReference type="EMBL" id="AGBZ02000004">
    <property type="protein sequence ID" value="KAI92339.1"/>
    <property type="molecule type" value="Genomic_DNA"/>
</dbReference>
<dbReference type="RefSeq" id="WP_004028725.1">
    <property type="nucleotide sequence ID" value="NZ_AGBZ02000004.1"/>
</dbReference>
<name>A0AAI9T305_SPIME</name>
<gene>
    <name evidence="1" type="ORF">SPM_006410</name>
</gene>
<dbReference type="Proteomes" id="UP000004057">
    <property type="component" value="Unassembled WGS sequence"/>
</dbReference>
<protein>
    <submittedName>
        <fullName evidence="1">Uncharacterized protein</fullName>
    </submittedName>
</protein>
<evidence type="ECO:0000313" key="1">
    <source>
        <dbReference type="EMBL" id="KAI92339.1"/>
    </source>
</evidence>
<accession>A0AAI9T305</accession>